<evidence type="ECO:0000256" key="3">
    <source>
        <dbReference type="ARBA" id="ARBA00023002"/>
    </source>
</evidence>
<gene>
    <name evidence="7" type="ORF">JW984_14935</name>
</gene>
<feature type="transmembrane region" description="Helical" evidence="6">
    <location>
        <begin position="50"/>
        <end position="70"/>
    </location>
</feature>
<dbReference type="GO" id="GO:0016491">
    <property type="term" value="F:oxidoreductase activity"/>
    <property type="evidence" value="ECO:0007669"/>
    <property type="project" value="UniProtKB-KW"/>
</dbReference>
<evidence type="ECO:0000256" key="2">
    <source>
        <dbReference type="ARBA" id="ARBA00022723"/>
    </source>
</evidence>
<reference evidence="7" key="1">
    <citation type="journal article" date="2021" name="Environ. Microbiol.">
        <title>Genomic characterization of three novel Desulfobacterota classes expand the metabolic and phylogenetic diversity of the phylum.</title>
        <authorList>
            <person name="Murphy C.L."/>
            <person name="Biggerstaff J."/>
            <person name="Eichhorn A."/>
            <person name="Ewing E."/>
            <person name="Shahan R."/>
            <person name="Soriano D."/>
            <person name="Stewart S."/>
            <person name="VanMol K."/>
            <person name="Walker R."/>
            <person name="Walters P."/>
            <person name="Elshahed M.S."/>
            <person name="Youssef N.H."/>
        </authorList>
    </citation>
    <scope>NUCLEOTIDE SEQUENCE</scope>
    <source>
        <strain evidence="7">Zod_Metabat.24</strain>
    </source>
</reference>
<dbReference type="GO" id="GO:0051539">
    <property type="term" value="F:4 iron, 4 sulfur cluster binding"/>
    <property type="evidence" value="ECO:0007669"/>
    <property type="project" value="UniProtKB-KW"/>
</dbReference>
<dbReference type="SUPFAM" id="SSF51905">
    <property type="entry name" value="FAD/NAD(P)-binding domain"/>
    <property type="match status" value="1"/>
</dbReference>
<name>A0A9D8PRZ8_9DELT</name>
<evidence type="ECO:0000313" key="7">
    <source>
        <dbReference type="EMBL" id="MBN1574490.1"/>
    </source>
</evidence>
<keyword evidence="6" id="KW-0472">Membrane</keyword>
<dbReference type="Pfam" id="PF12831">
    <property type="entry name" value="FAD_oxidored"/>
    <property type="match status" value="1"/>
</dbReference>
<sequence length="446" mass="47953">MSKKSLSIPERDIPISMEADVVVAGGGPSGFAAALAAARRGLSVILIERYGFLGGMATAGAVGTICGMYLHHPDKIEFIIEGTAKEIAEKLTAMGGAFGPFIRESFTALIYNPWHMKRLCDKLIGDEPKIKLMLHSYAADVIVSGDEIKGLVVASPEGLFGVRGKIYIDATGDAVLALASGVEIKKGDDKGGGAVMTPTMMFFAQGMDLVRYQQEGMAVLNDRIRDAVSTGKYSLTVSQGLIIPTFRPGEAIVKISALTKDGRALDGSLVSDLTYGELKGRADAEVAVEFLKKEVPGFENAFLADTAVQLGIRETRRIVGEYILTEDDVLSGRKFDDSICFSSWPLEKWEEGMTEPELVFLDEGLYYGVPYRSLVPKRIVNLLVTGRAISMDHGALASARVMGVCMACGQAAGAATRIILRSGARTRDIDVEELITDLKRDGARLD</sequence>
<evidence type="ECO:0000256" key="4">
    <source>
        <dbReference type="ARBA" id="ARBA00023004"/>
    </source>
</evidence>
<dbReference type="Gene3D" id="3.50.50.60">
    <property type="entry name" value="FAD/NAD(P)-binding domain"/>
    <property type="match status" value="1"/>
</dbReference>
<keyword evidence="1" id="KW-0004">4Fe-4S</keyword>
<evidence type="ECO:0000256" key="6">
    <source>
        <dbReference type="SAM" id="Phobius"/>
    </source>
</evidence>
<dbReference type="GO" id="GO:0046872">
    <property type="term" value="F:metal ion binding"/>
    <property type="evidence" value="ECO:0007669"/>
    <property type="project" value="UniProtKB-KW"/>
</dbReference>
<dbReference type="Proteomes" id="UP000809273">
    <property type="component" value="Unassembled WGS sequence"/>
</dbReference>
<dbReference type="PANTHER" id="PTHR43498:SF1">
    <property type="entry name" value="COB--COM HETERODISULFIDE REDUCTASE IRON-SULFUR SUBUNIT A"/>
    <property type="match status" value="1"/>
</dbReference>
<dbReference type="InterPro" id="IPR039650">
    <property type="entry name" value="HdrA-like"/>
</dbReference>
<protein>
    <submittedName>
        <fullName evidence="7">FAD-dependent oxidoreductase</fullName>
    </submittedName>
</protein>
<organism evidence="7 8">
    <name type="scientific">Candidatus Zymogenus saltonus</name>
    <dbReference type="NCBI Taxonomy" id="2844893"/>
    <lineage>
        <taxon>Bacteria</taxon>
        <taxon>Deltaproteobacteria</taxon>
        <taxon>Candidatus Zymogenia</taxon>
        <taxon>Candidatus Zymogeniales</taxon>
        <taxon>Candidatus Zymogenaceae</taxon>
        <taxon>Candidatus Zymogenus</taxon>
    </lineage>
</organism>
<keyword evidence="5" id="KW-0411">Iron-sulfur</keyword>
<dbReference type="EMBL" id="JAFGIX010000080">
    <property type="protein sequence ID" value="MBN1574490.1"/>
    <property type="molecule type" value="Genomic_DNA"/>
</dbReference>
<proteinExistence type="predicted"/>
<keyword evidence="3" id="KW-0560">Oxidoreductase</keyword>
<keyword evidence="6" id="KW-0812">Transmembrane</keyword>
<evidence type="ECO:0000256" key="1">
    <source>
        <dbReference type="ARBA" id="ARBA00022485"/>
    </source>
</evidence>
<accession>A0A9D8PRZ8</accession>
<keyword evidence="4" id="KW-0408">Iron</keyword>
<dbReference type="PANTHER" id="PTHR43498">
    <property type="entry name" value="FERREDOXIN:COB-COM HETERODISULFIDE REDUCTASE SUBUNIT A"/>
    <property type="match status" value="1"/>
</dbReference>
<evidence type="ECO:0000313" key="8">
    <source>
        <dbReference type="Proteomes" id="UP000809273"/>
    </source>
</evidence>
<dbReference type="AlphaFoldDB" id="A0A9D8PRZ8"/>
<keyword evidence="2" id="KW-0479">Metal-binding</keyword>
<dbReference type="InterPro" id="IPR036188">
    <property type="entry name" value="FAD/NAD-bd_sf"/>
</dbReference>
<reference evidence="7" key="2">
    <citation type="submission" date="2021-01" db="EMBL/GenBank/DDBJ databases">
        <authorList>
            <person name="Hahn C.R."/>
            <person name="Youssef N.H."/>
            <person name="Elshahed M."/>
        </authorList>
    </citation>
    <scope>NUCLEOTIDE SEQUENCE</scope>
    <source>
        <strain evidence="7">Zod_Metabat.24</strain>
    </source>
</reference>
<comment type="caution">
    <text evidence="7">The sequence shown here is derived from an EMBL/GenBank/DDBJ whole genome shotgun (WGS) entry which is preliminary data.</text>
</comment>
<feature type="transmembrane region" description="Helical" evidence="6">
    <location>
        <begin position="21"/>
        <end position="38"/>
    </location>
</feature>
<keyword evidence="6" id="KW-1133">Transmembrane helix</keyword>
<evidence type="ECO:0000256" key="5">
    <source>
        <dbReference type="ARBA" id="ARBA00023014"/>
    </source>
</evidence>